<dbReference type="InterPro" id="IPR024466">
    <property type="entry name" value="CHP02679_N"/>
</dbReference>
<keyword evidence="4" id="KW-1185">Reference proteome</keyword>
<organism evidence="3 4">
    <name type="scientific">Pseudonocardia hydrocarbonoxydans</name>
    <dbReference type="NCBI Taxonomy" id="76726"/>
    <lineage>
        <taxon>Bacteria</taxon>
        <taxon>Bacillati</taxon>
        <taxon>Actinomycetota</taxon>
        <taxon>Actinomycetes</taxon>
        <taxon>Pseudonocardiales</taxon>
        <taxon>Pseudonocardiaceae</taxon>
        <taxon>Pseudonocardia</taxon>
    </lineage>
</organism>
<name>A0A4Y3WZE1_9PSEU</name>
<evidence type="ECO:0008006" key="5">
    <source>
        <dbReference type="Google" id="ProtNLM"/>
    </source>
</evidence>
<dbReference type="Proteomes" id="UP000320338">
    <property type="component" value="Unassembled WGS sequence"/>
</dbReference>
<dbReference type="InterPro" id="IPR024465">
    <property type="entry name" value="DUF2399"/>
</dbReference>
<evidence type="ECO:0000259" key="2">
    <source>
        <dbReference type="Pfam" id="PF11796"/>
    </source>
</evidence>
<dbReference type="OrthoDB" id="8188786at2"/>
<accession>A0A4Y3WZE1</accession>
<comment type="caution">
    <text evidence="3">The sequence shown here is derived from an EMBL/GenBank/DDBJ whole genome shotgun (WGS) entry which is preliminary data.</text>
</comment>
<dbReference type="EMBL" id="BJNG01000058">
    <property type="protein sequence ID" value="GEC22816.1"/>
    <property type="molecule type" value="Genomic_DNA"/>
</dbReference>
<reference evidence="3 4" key="1">
    <citation type="submission" date="2019-06" db="EMBL/GenBank/DDBJ databases">
        <title>Whole genome shotgun sequence of Pseudonocardia hydrocarbonoxydans NBRC 14498.</title>
        <authorList>
            <person name="Hosoyama A."/>
            <person name="Uohara A."/>
            <person name="Ohji S."/>
            <person name="Ichikawa N."/>
        </authorList>
    </citation>
    <scope>NUCLEOTIDE SEQUENCE [LARGE SCALE GENOMIC DNA]</scope>
    <source>
        <strain evidence="3 4">NBRC 14498</strain>
    </source>
</reference>
<feature type="domain" description="DUF2399" evidence="1">
    <location>
        <begin position="254"/>
        <end position="395"/>
    </location>
</feature>
<dbReference type="AlphaFoldDB" id="A0A4Y3WZE1"/>
<protein>
    <recommendedName>
        <fullName evidence="5">TIGR02679 family protein</fullName>
    </recommendedName>
</protein>
<proteinExistence type="predicted"/>
<evidence type="ECO:0000313" key="4">
    <source>
        <dbReference type="Proteomes" id="UP000320338"/>
    </source>
</evidence>
<evidence type="ECO:0000313" key="3">
    <source>
        <dbReference type="EMBL" id="GEC22816.1"/>
    </source>
</evidence>
<feature type="domain" description="Conserved hypothetical protein CHP02679 N terminus" evidence="2">
    <location>
        <begin position="28"/>
        <end position="225"/>
    </location>
</feature>
<dbReference type="Pfam" id="PF11796">
    <property type="entry name" value="DUF3323"/>
    <property type="match status" value="1"/>
</dbReference>
<dbReference type="Pfam" id="PF09664">
    <property type="entry name" value="DUF2399"/>
    <property type="match status" value="1"/>
</dbReference>
<gene>
    <name evidence="3" type="ORF">PHY01_50990</name>
</gene>
<evidence type="ECO:0000259" key="1">
    <source>
        <dbReference type="Pfam" id="PF09664"/>
    </source>
</evidence>
<dbReference type="RefSeq" id="WP_141282649.1">
    <property type="nucleotide sequence ID" value="NZ_BAAARZ010000089.1"/>
</dbReference>
<sequence>MTDFLAVSELTPLWEAVRAALDRNGLEWRGRLALPRLPAEGRRRLGVLLEGPIPADRRSVPLAELAAAVERLSRTDLVSALTDLGHRPSGRREARLAHQEATRLRRAAVDTTVEAAFPDATWAVGWGDSAWTDGLFARQSPEEVQTLVTDTARVLRHAGTGRSRTELAALLLGNAHALDSSERIAVLVTRALIARDGPESERAVWERAGMPLDLVSAPVLTWGLPLLGEGAVAHSSRAMRDAGLPLHLSTVALRAEPLRVPEGTRVLVVENPRLVEAAAQRRLPAAVMCTNGNPTTAPSECIAGLRSSGADLRYHGDFDTAGLAMAARAAALGCAPFLMSAKDYRAALVVASSTGVELPRDGGAIPTTPWDAALATDFEVSRLIVHEERVMDDVLALHAAC</sequence>